<name>A0A7J8PB78_GOSRA</name>
<comment type="caution">
    <text evidence="1">The sequence shown here is derived from an EMBL/GenBank/DDBJ whole genome shotgun (WGS) entry which is preliminary data.</text>
</comment>
<feature type="non-terminal residue" evidence="1">
    <location>
        <position position="1"/>
    </location>
</feature>
<accession>A0A7J8PB78</accession>
<dbReference type="EMBL" id="JABEZZ010000005">
    <property type="protein sequence ID" value="MBA0586519.1"/>
    <property type="molecule type" value="Genomic_DNA"/>
</dbReference>
<evidence type="ECO:0000313" key="2">
    <source>
        <dbReference type="Proteomes" id="UP000593578"/>
    </source>
</evidence>
<protein>
    <submittedName>
        <fullName evidence="1">Uncharacterized protein</fullName>
    </submittedName>
</protein>
<gene>
    <name evidence="1" type="ORF">Gorai_017258</name>
</gene>
<proteinExistence type="predicted"/>
<dbReference type="AlphaFoldDB" id="A0A7J8PB78"/>
<reference evidence="1 2" key="1">
    <citation type="journal article" date="2019" name="Genome Biol. Evol.">
        <title>Insights into the evolution of the New World diploid cottons (Gossypium, subgenus Houzingenia) based on genome sequencing.</title>
        <authorList>
            <person name="Grover C.E."/>
            <person name="Arick M.A. 2nd"/>
            <person name="Thrash A."/>
            <person name="Conover J.L."/>
            <person name="Sanders W.S."/>
            <person name="Peterson D.G."/>
            <person name="Frelichowski J.E."/>
            <person name="Scheffler J.A."/>
            <person name="Scheffler B.E."/>
            <person name="Wendel J.F."/>
        </authorList>
    </citation>
    <scope>NUCLEOTIDE SEQUENCE [LARGE SCALE GENOMIC DNA]</scope>
    <source>
        <strain evidence="1">8</strain>
        <tissue evidence="1">Leaf</tissue>
    </source>
</reference>
<dbReference type="Proteomes" id="UP000593578">
    <property type="component" value="Unassembled WGS sequence"/>
</dbReference>
<sequence>MENYIVGLTIQNEEENAWQISSNGDDPVSNFGLCLVGCFLTASVVPLCFAEFWVQIHDIPNGLFLEQMAKQFGELSGKFLDYDPKSIFLGLKQFLRVRVTLDALPRRALAPISAWLCDEGNRVEETQSDAPGPKVGVPATSYTSNIVNVISKNLGLHLDGVAPNLKEKDIEDVGDPQDAMDEMGLMHEERPLQLVNGNKRARVLSSVSIVSTDLDLEQALNNDESADSAWQGNRQLYLKLECPGSLRVVLRFQHTLKTCNPKDCSICLRTYSSFHINVDILDKVTGYNWRLIGFYGALEKSAQLDGLVVYVGERSSPRDKHTGTFRSSWVDGFSHYKFEAKWVYEQSCEDDNRCVWNTREGDVPYKLENLGTTLLDWWKTLSSNQKRIARIASAHLVELNNENPTKDILAKIVDVKLALNMEADKEKIYWEQRAHTNWLKEGTVTLLSFINLLPIDDVIDVCIIGRINDDLMAEFTTEEVQVAMFSMPPLKASG</sequence>
<organism evidence="1 2">
    <name type="scientific">Gossypium raimondii</name>
    <name type="common">Peruvian cotton</name>
    <name type="synonym">Gossypium klotzschianum subsp. raimondii</name>
    <dbReference type="NCBI Taxonomy" id="29730"/>
    <lineage>
        <taxon>Eukaryota</taxon>
        <taxon>Viridiplantae</taxon>
        <taxon>Streptophyta</taxon>
        <taxon>Embryophyta</taxon>
        <taxon>Tracheophyta</taxon>
        <taxon>Spermatophyta</taxon>
        <taxon>Magnoliopsida</taxon>
        <taxon>eudicotyledons</taxon>
        <taxon>Gunneridae</taxon>
        <taxon>Pentapetalae</taxon>
        <taxon>rosids</taxon>
        <taxon>malvids</taxon>
        <taxon>Malvales</taxon>
        <taxon>Malvaceae</taxon>
        <taxon>Malvoideae</taxon>
        <taxon>Gossypium</taxon>
    </lineage>
</organism>
<evidence type="ECO:0000313" key="1">
    <source>
        <dbReference type="EMBL" id="MBA0586519.1"/>
    </source>
</evidence>